<evidence type="ECO:0000256" key="6">
    <source>
        <dbReference type="RuleBase" id="RU366067"/>
    </source>
</evidence>
<name>A0ABZ1C556_9BACT</name>
<keyword evidence="3 6" id="KW-0645">Protease</keyword>
<evidence type="ECO:0000256" key="5">
    <source>
        <dbReference type="ARBA" id="ARBA00022801"/>
    </source>
</evidence>
<organism evidence="7 8">
    <name type="scientific">Actomonas aquatica</name>
    <dbReference type="NCBI Taxonomy" id="2866162"/>
    <lineage>
        <taxon>Bacteria</taxon>
        <taxon>Pseudomonadati</taxon>
        <taxon>Verrucomicrobiota</taxon>
        <taxon>Opitutia</taxon>
        <taxon>Opitutales</taxon>
        <taxon>Opitutaceae</taxon>
        <taxon>Actomonas</taxon>
    </lineage>
</organism>
<gene>
    <name evidence="7" type="ORF">K1X11_018780</name>
</gene>
<feature type="chain" id="PRO_5044981981" description="Dipeptidyl-peptidase" evidence="6">
    <location>
        <begin position="26"/>
        <end position="690"/>
    </location>
</feature>
<keyword evidence="4 6" id="KW-0732">Signal</keyword>
<keyword evidence="5 6" id="KW-0378">Hydrolase</keyword>
<keyword evidence="6" id="KW-0720">Serine protease</keyword>
<feature type="signal peptide" evidence="6">
    <location>
        <begin position="1"/>
        <end position="25"/>
    </location>
</feature>
<accession>A0ABZ1C556</accession>
<dbReference type="InterPro" id="IPR043504">
    <property type="entry name" value="Peptidase_S1_PA_chymotrypsin"/>
</dbReference>
<dbReference type="PANTHER" id="PTHR38469:SF1">
    <property type="entry name" value="PERIPLASMIC PEPTIDASE SUBFAMILY S1B"/>
    <property type="match status" value="1"/>
</dbReference>
<dbReference type="RefSeq" id="WP_221030697.1">
    <property type="nucleotide sequence ID" value="NZ_CP139781.1"/>
</dbReference>
<dbReference type="Proteomes" id="UP000738431">
    <property type="component" value="Chromosome"/>
</dbReference>
<comment type="function">
    <text evidence="6">Catalyzes the removal of dipeptides from the N-terminus of oligopeptides.</text>
</comment>
<reference evidence="7 8" key="1">
    <citation type="submission" date="2023-12" db="EMBL/GenBank/DDBJ databases">
        <title>Description of an unclassified Opitutus bacterium of Verrucomicrobiota.</title>
        <authorList>
            <person name="Zhang D.-F."/>
        </authorList>
    </citation>
    <scope>NUCLEOTIDE SEQUENCE [LARGE SCALE GENOMIC DNA]</scope>
    <source>
        <strain evidence="7 8">WL0086</strain>
    </source>
</reference>
<evidence type="ECO:0000256" key="4">
    <source>
        <dbReference type="ARBA" id="ARBA00022729"/>
    </source>
</evidence>
<dbReference type="EC" id="3.4.14.-" evidence="6"/>
<sequence length="690" mass="76095">MNTLSRWRRLASVCLVSLGATVASADDGMWLLNAPPTAQLQERYGFTPTADWLEHLQKSSVRFNNGGSGSFVSADGLVITNHHVASDVLHKLSSADHDLLEDGFIARTRDAELPCLDLELNVLMSIEDVTDRVNAAVGADLDPAAASAARRAVLAEIEQESLAETGLRSDVESLYQGAQYHLYRYKRYTDVRLVFAPESAAGAFGGDPDNFGYPRYCLDVTFFRVYENDQPAAIEHHLTWNSAGTQEGDLVFVTGHPGSTDRLITMAEMDFSRDVSVPQVLWWIKSREVLLNAYSKTSGEAARQAKDELLYMQNGRKVYDGEISGLLDPALKAMKQAEEERLRAYSAAHPELGAEGAWAEIEAAQAELTDLYARHRLVERWNFNSSLFEKARELYRAPTERAKPNGERLPDYRESSKAQFELSLFSEEPIYPEFELIKVKHHLEFMAMALGSNDPAVVIALGGKAPAERAAELVMGTKVGDVAYRRELYALDAAAMETVEDPMIALVRALDASSRAMQEQVDAIDETKSQAHARIAKVRYALDGDSVSPDATFSLRLGVGTVKGVQEDGAWIEPYTKIGGTYARADLHEQVFPFGLPESWLEARDEVAADTPYNFISTVYSIGGNSGSPVLNRDGEFVGILFDGNIHSLVWAYAYTDTLARSVNVDVRGILEALDSIYDAQELLAEINAK</sequence>
<keyword evidence="2 6" id="KW-0031">Aminopeptidase</keyword>
<keyword evidence="8" id="KW-1185">Reference proteome</keyword>
<dbReference type="EMBL" id="CP139781">
    <property type="protein sequence ID" value="WRQ86862.1"/>
    <property type="molecule type" value="Genomic_DNA"/>
</dbReference>
<protein>
    <recommendedName>
        <fullName evidence="6">Dipeptidyl-peptidase</fullName>
        <ecNumber evidence="6">3.4.14.-</ecNumber>
    </recommendedName>
</protein>
<evidence type="ECO:0000256" key="1">
    <source>
        <dbReference type="ARBA" id="ARBA00010491"/>
    </source>
</evidence>
<evidence type="ECO:0000313" key="7">
    <source>
        <dbReference type="EMBL" id="WRQ86862.1"/>
    </source>
</evidence>
<dbReference type="Gene3D" id="2.40.10.10">
    <property type="entry name" value="Trypsin-like serine proteases"/>
    <property type="match status" value="1"/>
</dbReference>
<dbReference type="InterPro" id="IPR019500">
    <property type="entry name" value="Pep_S46"/>
</dbReference>
<comment type="similarity">
    <text evidence="1 6">Belongs to the peptidase S46 family.</text>
</comment>
<dbReference type="SUPFAM" id="SSF50494">
    <property type="entry name" value="Trypsin-like serine proteases"/>
    <property type="match status" value="1"/>
</dbReference>
<dbReference type="Pfam" id="PF10459">
    <property type="entry name" value="Peptidase_S46"/>
    <property type="match status" value="1"/>
</dbReference>
<proteinExistence type="inferred from homology"/>
<evidence type="ECO:0000256" key="2">
    <source>
        <dbReference type="ARBA" id="ARBA00022438"/>
    </source>
</evidence>
<evidence type="ECO:0000313" key="8">
    <source>
        <dbReference type="Proteomes" id="UP000738431"/>
    </source>
</evidence>
<evidence type="ECO:0000256" key="3">
    <source>
        <dbReference type="ARBA" id="ARBA00022670"/>
    </source>
</evidence>
<dbReference type="PANTHER" id="PTHR38469">
    <property type="entry name" value="PERIPLASMIC PEPTIDASE SUBFAMILY S1B"/>
    <property type="match status" value="1"/>
</dbReference>
<dbReference type="InterPro" id="IPR009003">
    <property type="entry name" value="Peptidase_S1_PA"/>
</dbReference>